<evidence type="ECO:0000256" key="3">
    <source>
        <dbReference type="RuleBase" id="RU003707"/>
    </source>
</evidence>
<comment type="caution">
    <text evidence="4">The sequence shown here is derived from an EMBL/GenBank/DDBJ whole genome shotgun (WGS) entry which is preliminary data.</text>
</comment>
<dbReference type="RefSeq" id="WP_044222679.1">
    <property type="nucleotide sequence ID" value="NZ_JBKAGJ010000021.1"/>
</dbReference>
<dbReference type="AlphaFoldDB" id="A0A098S4A8"/>
<evidence type="ECO:0000313" key="5">
    <source>
        <dbReference type="Proteomes" id="UP000029736"/>
    </source>
</evidence>
<keyword evidence="2" id="KW-0456">Lyase</keyword>
<dbReference type="PANTHER" id="PTHR11941">
    <property type="entry name" value="ENOYL-COA HYDRATASE-RELATED"/>
    <property type="match status" value="1"/>
</dbReference>
<reference evidence="4 5" key="1">
    <citation type="journal article" date="2014" name="Int. J. Syst. Evol. Microbiol.">
        <title>Phaeodactylibacter xiamenensis gen. nov., sp. nov., a member of the family Saprospiraceae isolated from the marine alga Phaeodactylum tricornutum.</title>
        <authorList>
            <person name="Chen Z.Jr."/>
            <person name="Lei X."/>
            <person name="Lai Q."/>
            <person name="Li Y."/>
            <person name="Zhang B."/>
            <person name="Zhang J."/>
            <person name="Zhang H."/>
            <person name="Yang L."/>
            <person name="Zheng W."/>
            <person name="Tian Y."/>
            <person name="Yu Z."/>
            <person name="Xu H.Jr."/>
            <person name="Zheng T."/>
        </authorList>
    </citation>
    <scope>NUCLEOTIDE SEQUENCE [LARGE SCALE GENOMIC DNA]</scope>
    <source>
        <strain evidence="4 5">KD52</strain>
    </source>
</reference>
<dbReference type="FunFam" id="3.90.226.10:FF:000009">
    <property type="entry name" value="Carnitinyl-CoA dehydratase"/>
    <property type="match status" value="1"/>
</dbReference>
<dbReference type="GO" id="GO:0016829">
    <property type="term" value="F:lyase activity"/>
    <property type="evidence" value="ECO:0007669"/>
    <property type="project" value="UniProtKB-KW"/>
</dbReference>
<dbReference type="Gene3D" id="3.90.226.10">
    <property type="entry name" value="2-enoyl-CoA Hydratase, Chain A, domain 1"/>
    <property type="match status" value="1"/>
</dbReference>
<comment type="similarity">
    <text evidence="1 3">Belongs to the enoyl-CoA hydratase/isomerase family.</text>
</comment>
<organism evidence="4 5">
    <name type="scientific">Phaeodactylibacter xiamenensis</name>
    <dbReference type="NCBI Taxonomy" id="1524460"/>
    <lineage>
        <taxon>Bacteria</taxon>
        <taxon>Pseudomonadati</taxon>
        <taxon>Bacteroidota</taxon>
        <taxon>Saprospiria</taxon>
        <taxon>Saprospirales</taxon>
        <taxon>Haliscomenobacteraceae</taxon>
        <taxon>Phaeodactylibacter</taxon>
    </lineage>
</organism>
<name>A0A098S4A8_9BACT</name>
<keyword evidence="5" id="KW-1185">Reference proteome</keyword>
<evidence type="ECO:0000313" key="4">
    <source>
        <dbReference type="EMBL" id="KGE87199.1"/>
    </source>
</evidence>
<protein>
    <submittedName>
        <fullName evidence="4">Enoyl-CoA hydratase</fullName>
    </submittedName>
</protein>
<evidence type="ECO:0000256" key="2">
    <source>
        <dbReference type="ARBA" id="ARBA00023239"/>
    </source>
</evidence>
<dbReference type="GO" id="GO:0006635">
    <property type="term" value="P:fatty acid beta-oxidation"/>
    <property type="evidence" value="ECO:0007669"/>
    <property type="project" value="TreeGrafter"/>
</dbReference>
<proteinExistence type="inferred from homology"/>
<dbReference type="Pfam" id="PF00378">
    <property type="entry name" value="ECH_1"/>
    <property type="match status" value="1"/>
</dbReference>
<dbReference type="PROSITE" id="PS00166">
    <property type="entry name" value="ENOYL_COA_HYDRATASE"/>
    <property type="match status" value="1"/>
</dbReference>
<dbReference type="InterPro" id="IPR001753">
    <property type="entry name" value="Enoyl-CoA_hydra/iso"/>
</dbReference>
<accession>A0A098S4A8</accession>
<dbReference type="EMBL" id="JPOS01000038">
    <property type="protein sequence ID" value="KGE87199.1"/>
    <property type="molecule type" value="Genomic_DNA"/>
</dbReference>
<dbReference type="Proteomes" id="UP000029736">
    <property type="component" value="Unassembled WGS sequence"/>
</dbReference>
<dbReference type="InterPro" id="IPR018376">
    <property type="entry name" value="Enoyl-CoA_hyd/isom_CS"/>
</dbReference>
<dbReference type="STRING" id="1524460.IX84_16240"/>
<dbReference type="InterPro" id="IPR029045">
    <property type="entry name" value="ClpP/crotonase-like_dom_sf"/>
</dbReference>
<dbReference type="SUPFAM" id="SSF52096">
    <property type="entry name" value="ClpP/crotonase"/>
    <property type="match status" value="1"/>
</dbReference>
<dbReference type="CDD" id="cd06558">
    <property type="entry name" value="crotonase-like"/>
    <property type="match status" value="1"/>
</dbReference>
<dbReference type="OrthoDB" id="9775794at2"/>
<evidence type="ECO:0000256" key="1">
    <source>
        <dbReference type="ARBA" id="ARBA00005254"/>
    </source>
</evidence>
<sequence length="260" mass="28165">MPYTNLLIDEQDGILILTLNRPKAMNALNTKTMLELQHFFAEDAPAREGLKGIILTGAGEKAFVAGADIKEFLALDTQKGQDMAQRGQDVFFLIERFHKPVIALVNGFALGGGCELSMACHLRIATENARFGQPEVNLGIIPGYGGTQRLIQYLGKTKATELLLTGDMITADQALAWGLVNYVLPAGEAMDKAKAIIGKIAKKGPVAIAKTIEAINAYFQHDEDGFDREVKAFGQTTGTEDFKEGAAAFIEKRSANFTGR</sequence>
<gene>
    <name evidence="4" type="ORF">IX84_16240</name>
</gene>
<dbReference type="PANTHER" id="PTHR11941:SF54">
    <property type="entry name" value="ENOYL-COA HYDRATASE, MITOCHONDRIAL"/>
    <property type="match status" value="1"/>
</dbReference>